<dbReference type="EMBL" id="JADGJD010001025">
    <property type="protein sequence ID" value="KAJ3047114.1"/>
    <property type="molecule type" value="Genomic_DNA"/>
</dbReference>
<dbReference type="AlphaFoldDB" id="A0AAD5S7N0"/>
<keyword evidence="3" id="KW-1185">Reference proteome</keyword>
<evidence type="ECO:0000313" key="3">
    <source>
        <dbReference type="Proteomes" id="UP001212841"/>
    </source>
</evidence>
<feature type="region of interest" description="Disordered" evidence="1">
    <location>
        <begin position="154"/>
        <end position="184"/>
    </location>
</feature>
<name>A0AAD5S7N0_9FUNG</name>
<organism evidence="2 3">
    <name type="scientific">Rhizophlyctis rosea</name>
    <dbReference type="NCBI Taxonomy" id="64517"/>
    <lineage>
        <taxon>Eukaryota</taxon>
        <taxon>Fungi</taxon>
        <taxon>Fungi incertae sedis</taxon>
        <taxon>Chytridiomycota</taxon>
        <taxon>Chytridiomycota incertae sedis</taxon>
        <taxon>Chytridiomycetes</taxon>
        <taxon>Rhizophlyctidales</taxon>
        <taxon>Rhizophlyctidaceae</taxon>
        <taxon>Rhizophlyctis</taxon>
    </lineage>
</organism>
<feature type="region of interest" description="Disordered" evidence="1">
    <location>
        <begin position="308"/>
        <end position="366"/>
    </location>
</feature>
<dbReference type="Proteomes" id="UP001212841">
    <property type="component" value="Unassembled WGS sequence"/>
</dbReference>
<comment type="caution">
    <text evidence="2">The sequence shown here is derived from an EMBL/GenBank/DDBJ whole genome shotgun (WGS) entry which is preliminary data.</text>
</comment>
<proteinExistence type="predicted"/>
<feature type="region of interest" description="Disordered" evidence="1">
    <location>
        <begin position="207"/>
        <end position="264"/>
    </location>
</feature>
<feature type="compositionally biased region" description="Polar residues" evidence="1">
    <location>
        <begin position="22"/>
        <end position="34"/>
    </location>
</feature>
<feature type="non-terminal residue" evidence="2">
    <location>
        <position position="530"/>
    </location>
</feature>
<feature type="compositionally biased region" description="Basic residues" evidence="1">
    <location>
        <begin position="40"/>
        <end position="53"/>
    </location>
</feature>
<feature type="compositionally biased region" description="Polar residues" evidence="1">
    <location>
        <begin position="494"/>
        <end position="510"/>
    </location>
</feature>
<evidence type="ECO:0000256" key="1">
    <source>
        <dbReference type="SAM" id="MobiDB-lite"/>
    </source>
</evidence>
<sequence length="530" mass="57369">MLGLVQPPSSFEKSYKRRFTRSDTPTPTTRQTFSLAPPRSNRRRSRSRSKSRSRSPSPSSNTPLASVASTDPLRLARVSSTKLTQSRRPSDLRRLVLVQNLLSGVYAVWGPVLAALRKKGYMYGGMCGATLLGFEGAEGEMELGEDVREVGGKLKVDVSGKKRGRSRGRRGNGRGRGGGRSGEERREYQPIFLKVVLAFVLTDLHAGKSDSPRPHTKSPLSPPFIQITTADTPSTPIAPAAERNAASKTISEVSASPSSIGEETDDNVPLAYLARHRSISCPDLPTLKETAEMMAQAVLEKSSDVVIPAPTNSTSMEEEQSNSMTLQTAELPTPFPTTSSTHEPNTLTQPPHPTSTKPSASPPKQSKLQRLLSFEVLRGLFTSKKQLQSAADTQPPKPDKAKLKRSSSFSGFGSKLGLKRSSVRPAQRFDLAGKKAGDQGGFGISNLQVEVVIPGVEVEKTFLIDETVREVEAVLVASQSLKPETKVKQPKAVENSSHTPTTTDPNNQTIEDAPRKALDSSLPTIRTRSL</sequence>
<feature type="region of interest" description="Disordered" evidence="1">
    <location>
        <begin position="386"/>
        <end position="409"/>
    </location>
</feature>
<feature type="compositionally biased region" description="Low complexity" evidence="1">
    <location>
        <begin position="354"/>
        <end position="366"/>
    </location>
</feature>
<feature type="region of interest" description="Disordered" evidence="1">
    <location>
        <begin position="1"/>
        <end position="73"/>
    </location>
</feature>
<accession>A0AAD5S7N0</accession>
<feature type="compositionally biased region" description="Polar residues" evidence="1">
    <location>
        <begin position="226"/>
        <end position="235"/>
    </location>
</feature>
<feature type="region of interest" description="Disordered" evidence="1">
    <location>
        <begin position="482"/>
        <end position="530"/>
    </location>
</feature>
<feature type="compositionally biased region" description="Polar residues" evidence="1">
    <location>
        <begin position="521"/>
        <end position="530"/>
    </location>
</feature>
<feature type="compositionally biased region" description="Basic residues" evidence="1">
    <location>
        <begin position="161"/>
        <end position="173"/>
    </location>
</feature>
<feature type="compositionally biased region" description="Polar residues" evidence="1">
    <location>
        <begin position="310"/>
        <end position="349"/>
    </location>
</feature>
<protein>
    <submittedName>
        <fullName evidence="2">Uncharacterized protein</fullName>
    </submittedName>
</protein>
<gene>
    <name evidence="2" type="ORF">HK097_000224</name>
</gene>
<evidence type="ECO:0000313" key="2">
    <source>
        <dbReference type="EMBL" id="KAJ3047114.1"/>
    </source>
</evidence>
<reference evidence="2" key="1">
    <citation type="submission" date="2020-05" db="EMBL/GenBank/DDBJ databases">
        <title>Phylogenomic resolution of chytrid fungi.</title>
        <authorList>
            <person name="Stajich J.E."/>
            <person name="Amses K."/>
            <person name="Simmons R."/>
            <person name="Seto K."/>
            <person name="Myers J."/>
            <person name="Bonds A."/>
            <person name="Quandt C.A."/>
            <person name="Barry K."/>
            <person name="Liu P."/>
            <person name="Grigoriev I."/>
            <person name="Longcore J.E."/>
            <person name="James T.Y."/>
        </authorList>
    </citation>
    <scope>NUCLEOTIDE SEQUENCE</scope>
    <source>
        <strain evidence="2">JEL0318</strain>
    </source>
</reference>
<feature type="compositionally biased region" description="Polar residues" evidence="1">
    <location>
        <begin position="246"/>
        <end position="261"/>
    </location>
</feature>